<dbReference type="EMBL" id="AP022572">
    <property type="protein sequence ID" value="BBX59564.1"/>
    <property type="molecule type" value="Genomic_DNA"/>
</dbReference>
<keyword evidence="2" id="KW-1185">Reference proteome</keyword>
<reference evidence="1 2" key="1">
    <citation type="journal article" date="2019" name="Emerg. Microbes Infect.">
        <title>Comprehensive subspecies identification of 175 nontuberculous mycobacteria species based on 7547 genomic profiles.</title>
        <authorList>
            <person name="Matsumoto Y."/>
            <person name="Kinjo T."/>
            <person name="Motooka D."/>
            <person name="Nabeya D."/>
            <person name="Jung N."/>
            <person name="Uechi K."/>
            <person name="Horii T."/>
            <person name="Iida T."/>
            <person name="Fujita J."/>
            <person name="Nakamura S."/>
        </authorList>
    </citation>
    <scope>NUCLEOTIDE SEQUENCE [LARGE SCALE GENOMIC DNA]</scope>
    <source>
        <strain evidence="1 2">JCM 12657</strain>
    </source>
</reference>
<proteinExistence type="predicted"/>
<name>A0A7I7LIH8_9MYCO</name>
<evidence type="ECO:0000313" key="2">
    <source>
        <dbReference type="Proteomes" id="UP000467164"/>
    </source>
</evidence>
<gene>
    <name evidence="1" type="ORF">MSHO_49090</name>
</gene>
<dbReference type="AlphaFoldDB" id="A0A7I7LIH8"/>
<organism evidence="1 2">
    <name type="scientific">Mycobacterium shottsii</name>
    <dbReference type="NCBI Taxonomy" id="133549"/>
    <lineage>
        <taxon>Bacteria</taxon>
        <taxon>Bacillati</taxon>
        <taxon>Actinomycetota</taxon>
        <taxon>Actinomycetes</taxon>
        <taxon>Mycobacteriales</taxon>
        <taxon>Mycobacteriaceae</taxon>
        <taxon>Mycobacterium</taxon>
        <taxon>Mycobacterium ulcerans group</taxon>
    </lineage>
</organism>
<evidence type="ECO:0000313" key="1">
    <source>
        <dbReference type="EMBL" id="BBX59564.1"/>
    </source>
</evidence>
<accession>A0A7I7LIH8</accession>
<sequence>MRTAARCARDGLIAAPTNLPVDAVRASPFRCCLFTGGHSIPPIAPSLAIGKETLAYCGNTSRRQRPERVLAVSGVVLDLVAAGCGVAQRFTNCVVVKLETGLLEGDQEARK</sequence>
<dbReference type="Proteomes" id="UP000467164">
    <property type="component" value="Chromosome"/>
</dbReference>
<protein>
    <submittedName>
        <fullName evidence="1">Uncharacterized protein</fullName>
    </submittedName>
</protein>
<dbReference type="KEGG" id="msho:MSHO_49090"/>